<dbReference type="PANTHER" id="PTHR21074:SF0">
    <property type="entry name" value="IQ AND UBIQUITIN-LIKE DOMAIN-CONTAINING PROTEIN"/>
    <property type="match status" value="1"/>
</dbReference>
<dbReference type="InterPro" id="IPR057887">
    <property type="entry name" value="IQUB_helical"/>
</dbReference>
<dbReference type="PANTHER" id="PTHR21074">
    <property type="entry name" value="IQ AND UBIQUITIN-LIKE DOMAIN-CONTAINING PROTEIN"/>
    <property type="match status" value="1"/>
</dbReference>
<dbReference type="VEuPathDB" id="GiardiaDB:SS50377_23322"/>
<feature type="region of interest" description="Disordered" evidence="1">
    <location>
        <begin position="505"/>
        <end position="525"/>
    </location>
</feature>
<reference evidence="3 4" key="1">
    <citation type="journal article" date="2014" name="PLoS Genet.">
        <title>The Genome of Spironucleus salmonicida Highlights a Fish Pathogen Adapted to Fluctuating Environments.</title>
        <authorList>
            <person name="Xu F."/>
            <person name="Jerlstrom-Hultqvist J."/>
            <person name="Einarsson E."/>
            <person name="Astvaldsson A."/>
            <person name="Svard S.G."/>
            <person name="Andersson J.O."/>
        </authorList>
    </citation>
    <scope>NUCLEOTIDE SEQUENCE</scope>
    <source>
        <strain evidence="4">ATCC 50377</strain>
    </source>
</reference>
<dbReference type="Proteomes" id="UP000018208">
    <property type="component" value="Unassembled WGS sequence"/>
</dbReference>
<evidence type="ECO:0000313" key="3">
    <source>
        <dbReference type="EMBL" id="EST47191.1"/>
    </source>
</evidence>
<protein>
    <recommendedName>
        <fullName evidence="2">IQ motif and ubiquitin-like domain-containing protein</fullName>
    </recommendedName>
</protein>
<dbReference type="InterPro" id="IPR037695">
    <property type="entry name" value="IQUB"/>
</dbReference>
<dbReference type="Pfam" id="PF25805">
    <property type="entry name" value="IQUB"/>
    <property type="match status" value="1"/>
</dbReference>
<name>V6LU34_9EUKA</name>
<dbReference type="OrthoDB" id="10265862at2759"/>
<accession>V6LU34</accession>
<evidence type="ECO:0000313" key="5">
    <source>
        <dbReference type="Proteomes" id="UP000018208"/>
    </source>
</evidence>
<sequence length="525" mass="61509">MSVNEEMDINNDYQTISLDQQEQEPQVSLSAQPKGPPQPLPQTSLLCKHYETNDEEFFDAAIQTLQTRIFNRTKKIIAALQGGTYFEREKVSYQTQTAAFHNEYQQSSREASIQPFNPILYGSDKIKGEYTLYANPARYETADQFFVRRESAVKLIQSCWRKYKAQKYCQILIQERDEKIAVQQQEELTIAAQKEKERQYQLKRRVQPRTKADFDLLYQEVATWVRQQKFSIDQANLIPEARQSALELLVQKESRLIQNIEALKRQTNIILRQDKIVNFFKKISEPRRWQLWDGSFAAVHTPYTLRAQSLRNIYYALEQKNITLDQRLDILLQTKFILKEFDCELTRNAVRLIDEEADLLSRNRPANSMEMLRKRILEHFLDFCESPEFNPGVLTLVKDSSDLIFRPNTLPVVDKKKLNPIKKEQMNRLKQTQIRKAVYSQLDQTKEKINMIEVLGELGGMQQYNQDLDADCQVDEPGLFLNILPDEVFATDGYRIMPQECEIQNEQSFQNDDGIGEEIKMDDLQ</sequence>
<evidence type="ECO:0000259" key="2">
    <source>
        <dbReference type="Pfam" id="PF25805"/>
    </source>
</evidence>
<dbReference type="EMBL" id="KI546046">
    <property type="protein sequence ID" value="EST47191.1"/>
    <property type="molecule type" value="Genomic_DNA"/>
</dbReference>
<feature type="domain" description="IQ motif and ubiquitin-like" evidence="2">
    <location>
        <begin position="272"/>
        <end position="398"/>
    </location>
</feature>
<reference evidence="4" key="2">
    <citation type="submission" date="2020-12" db="EMBL/GenBank/DDBJ databases">
        <title>New Spironucleus salmonicida genome in near-complete chromosomes.</title>
        <authorList>
            <person name="Xu F."/>
            <person name="Kurt Z."/>
            <person name="Jimenez-Gonzalez A."/>
            <person name="Astvaldsson A."/>
            <person name="Andersson J.O."/>
            <person name="Svard S.G."/>
        </authorList>
    </citation>
    <scope>NUCLEOTIDE SEQUENCE</scope>
    <source>
        <strain evidence="4">ATCC 50377</strain>
    </source>
</reference>
<evidence type="ECO:0000256" key="1">
    <source>
        <dbReference type="SAM" id="MobiDB-lite"/>
    </source>
</evidence>
<proteinExistence type="predicted"/>
<gene>
    <name evidence="3" type="ORF">SS50377_12701</name>
    <name evidence="4" type="ORF">SS50377_23322</name>
</gene>
<feature type="compositionally biased region" description="Polar residues" evidence="1">
    <location>
        <begin position="11"/>
        <end position="31"/>
    </location>
</feature>
<keyword evidence="5" id="KW-1185">Reference proteome</keyword>
<dbReference type="AlphaFoldDB" id="V6LU34"/>
<evidence type="ECO:0000313" key="4">
    <source>
        <dbReference type="EMBL" id="KAH0575682.1"/>
    </source>
</evidence>
<organism evidence="3">
    <name type="scientific">Spironucleus salmonicida</name>
    <dbReference type="NCBI Taxonomy" id="348837"/>
    <lineage>
        <taxon>Eukaryota</taxon>
        <taxon>Metamonada</taxon>
        <taxon>Diplomonadida</taxon>
        <taxon>Hexamitidae</taxon>
        <taxon>Hexamitinae</taxon>
        <taxon>Spironucleus</taxon>
    </lineage>
</organism>
<dbReference type="EMBL" id="AUWU02000003">
    <property type="protein sequence ID" value="KAH0575682.1"/>
    <property type="molecule type" value="Genomic_DNA"/>
</dbReference>
<feature type="region of interest" description="Disordered" evidence="1">
    <location>
        <begin position="1"/>
        <end position="42"/>
    </location>
</feature>